<dbReference type="Proteomes" id="UP000292568">
    <property type="component" value="Unassembled WGS sequence"/>
</dbReference>
<reference evidence="1 2" key="1">
    <citation type="submission" date="2018-12" db="EMBL/GenBank/DDBJ databases">
        <title>Unveiling genomic diversity among members of the Bifidobacterium pseudolongum species, a widely distributed gut commensal of the animal kingdom.</title>
        <authorList>
            <person name="Lugli G.A."/>
            <person name="Duranti S."/>
            <person name="Albert K."/>
            <person name="Mancabelli L."/>
            <person name="Napoli S."/>
            <person name="Viappiani A."/>
            <person name="Anzalone R."/>
            <person name="Longhi G."/>
            <person name="Milani C."/>
            <person name="Turroni F."/>
            <person name="Alessandri G."/>
            <person name="Sela D.A."/>
            <person name="Van Sinderen D."/>
            <person name="Ventura M."/>
        </authorList>
    </citation>
    <scope>NUCLEOTIDE SEQUENCE [LARGE SCALE GENOMIC DNA]</scope>
    <source>
        <strain evidence="1 2">2093B</strain>
    </source>
</reference>
<proteinExistence type="predicted"/>
<dbReference type="RefSeq" id="WP_129896663.1">
    <property type="nucleotide sequence ID" value="NZ_RYUH01000003.1"/>
</dbReference>
<gene>
    <name evidence="1" type="ORF">PG2093B_0092</name>
</gene>
<evidence type="ECO:0000313" key="1">
    <source>
        <dbReference type="EMBL" id="RYQ12516.1"/>
    </source>
</evidence>
<dbReference type="AlphaFoldDB" id="A0A4Q5A2M2"/>
<evidence type="ECO:0000313" key="2">
    <source>
        <dbReference type="Proteomes" id="UP000292568"/>
    </source>
</evidence>
<organism evidence="1 2">
    <name type="scientific">Bifidobacterium pseudolongum subsp. globosum</name>
    <dbReference type="NCBI Taxonomy" id="1690"/>
    <lineage>
        <taxon>Bacteria</taxon>
        <taxon>Bacillati</taxon>
        <taxon>Actinomycetota</taxon>
        <taxon>Actinomycetes</taxon>
        <taxon>Bifidobacteriales</taxon>
        <taxon>Bifidobacteriaceae</taxon>
        <taxon>Bifidobacterium</taxon>
    </lineage>
</organism>
<sequence length="81" mass="8877">MNSEPLVFHCVARIADTLSYETLCGRTVHRDCTGAASDLLNEQIGLEIPGQYLTCPQCARAYQLAKGYRDAALTITGNEEQ</sequence>
<accession>A0A4Q5A2M2</accession>
<comment type="caution">
    <text evidence="1">The sequence shown here is derived from an EMBL/GenBank/DDBJ whole genome shotgun (WGS) entry which is preliminary data.</text>
</comment>
<protein>
    <submittedName>
        <fullName evidence="1">Uncharacterized protein</fullName>
    </submittedName>
</protein>
<dbReference type="EMBL" id="RYUH01000003">
    <property type="protein sequence ID" value="RYQ12516.1"/>
    <property type="molecule type" value="Genomic_DNA"/>
</dbReference>
<name>A0A4Q5A2M2_9BIFI</name>